<feature type="binding site" evidence="9">
    <location>
        <position position="174"/>
    </location>
    <ligand>
        <name>substrate</name>
    </ligand>
</feature>
<evidence type="ECO:0000256" key="2">
    <source>
        <dbReference type="ARBA" id="ARBA00004496"/>
    </source>
</evidence>
<evidence type="ECO:0000313" key="11">
    <source>
        <dbReference type="EMBL" id="TEB09534.1"/>
    </source>
</evidence>
<evidence type="ECO:0000256" key="4">
    <source>
        <dbReference type="ARBA" id="ARBA00022490"/>
    </source>
</evidence>
<dbReference type="EMBL" id="QFFZ01000045">
    <property type="protein sequence ID" value="TEB09534.1"/>
    <property type="molecule type" value="Genomic_DNA"/>
</dbReference>
<dbReference type="PANTHER" id="PTHR30390">
    <property type="entry name" value="SEDOHEPTULOSE 7-PHOSPHATE ISOMERASE / DNAA INITIATOR-ASSOCIATING FACTOR FOR REPLICATION INITIATION"/>
    <property type="match status" value="1"/>
</dbReference>
<feature type="binding site" evidence="9">
    <location>
        <begin position="122"/>
        <end position="124"/>
    </location>
    <ligand>
        <name>substrate</name>
    </ligand>
</feature>
<evidence type="ECO:0000256" key="8">
    <source>
        <dbReference type="ARBA" id="ARBA00023277"/>
    </source>
</evidence>
<accession>A0A4Y7RKM4</accession>
<evidence type="ECO:0000256" key="9">
    <source>
        <dbReference type="HAMAP-Rule" id="MF_00067"/>
    </source>
</evidence>
<evidence type="ECO:0000256" key="7">
    <source>
        <dbReference type="ARBA" id="ARBA00023235"/>
    </source>
</evidence>
<comment type="caution">
    <text evidence="11">The sequence shown here is derived from an EMBL/GenBank/DDBJ whole genome shotgun (WGS) entry which is preliminary data.</text>
</comment>
<keyword evidence="5 9" id="KW-0479">Metal-binding</keyword>
<feature type="binding site" evidence="9">
    <location>
        <position position="182"/>
    </location>
    <ligand>
        <name>Zn(2+)</name>
        <dbReference type="ChEBI" id="CHEBI:29105"/>
    </ligand>
</feature>
<feature type="domain" description="SIS" evidence="10">
    <location>
        <begin position="39"/>
        <end position="194"/>
    </location>
</feature>
<keyword evidence="7 9" id="KW-0413">Isomerase</keyword>
<keyword evidence="8 9" id="KW-0119">Carbohydrate metabolism</keyword>
<dbReference type="Proteomes" id="UP000297597">
    <property type="component" value="Unassembled WGS sequence"/>
</dbReference>
<dbReference type="CDD" id="cd05006">
    <property type="entry name" value="SIS_GmhA"/>
    <property type="match status" value="1"/>
</dbReference>
<dbReference type="Pfam" id="PF13580">
    <property type="entry name" value="SIS_2"/>
    <property type="match status" value="1"/>
</dbReference>
<keyword evidence="4 9" id="KW-0963">Cytoplasm</keyword>
<feature type="binding site" evidence="9">
    <location>
        <begin position="96"/>
        <end position="97"/>
    </location>
    <ligand>
        <name>substrate</name>
    </ligand>
</feature>
<dbReference type="InterPro" id="IPR050099">
    <property type="entry name" value="SIS_GmhA/DiaA_subfam"/>
</dbReference>
<comment type="function">
    <text evidence="9">Catalyzes the isomerization of sedoheptulose 7-phosphate in D-glycero-D-manno-heptose 7-phosphate.</text>
</comment>
<evidence type="ECO:0000259" key="10">
    <source>
        <dbReference type="PROSITE" id="PS51464"/>
    </source>
</evidence>
<dbReference type="AlphaFoldDB" id="A0A4Y7RKM4"/>
<dbReference type="HAMAP" id="MF_00067">
    <property type="entry name" value="GmhA"/>
    <property type="match status" value="1"/>
</dbReference>
<dbReference type="Gene3D" id="3.40.50.10490">
    <property type="entry name" value="Glucose-6-phosphate isomerase like protein, domain 1"/>
    <property type="match status" value="1"/>
</dbReference>
<evidence type="ECO:0000313" key="12">
    <source>
        <dbReference type="Proteomes" id="UP000297597"/>
    </source>
</evidence>
<feature type="binding site" evidence="9">
    <location>
        <position position="63"/>
    </location>
    <ligand>
        <name>Zn(2+)</name>
        <dbReference type="ChEBI" id="CHEBI:29105"/>
    </ligand>
</feature>
<name>A0A4Y7RKM4_9FIRM</name>
<keyword evidence="12" id="KW-1185">Reference proteome</keyword>
<feature type="binding site" evidence="9">
    <location>
        <position position="67"/>
    </location>
    <ligand>
        <name>substrate</name>
    </ligand>
</feature>
<gene>
    <name evidence="9 11" type="primary">gmhA</name>
    <name evidence="11" type="ORF">Pmgp_03079</name>
</gene>
<dbReference type="GO" id="GO:0008270">
    <property type="term" value="F:zinc ion binding"/>
    <property type="evidence" value="ECO:0007669"/>
    <property type="project" value="UniProtKB-UniRule"/>
</dbReference>
<dbReference type="PROSITE" id="PS51464">
    <property type="entry name" value="SIS"/>
    <property type="match status" value="1"/>
</dbReference>
<organism evidence="11 12">
    <name type="scientific">Pelotomaculum propionicicum</name>
    <dbReference type="NCBI Taxonomy" id="258475"/>
    <lineage>
        <taxon>Bacteria</taxon>
        <taxon>Bacillati</taxon>
        <taxon>Bacillota</taxon>
        <taxon>Clostridia</taxon>
        <taxon>Eubacteriales</taxon>
        <taxon>Desulfotomaculaceae</taxon>
        <taxon>Pelotomaculum</taxon>
    </lineage>
</organism>
<evidence type="ECO:0000256" key="1">
    <source>
        <dbReference type="ARBA" id="ARBA00000348"/>
    </source>
</evidence>
<dbReference type="GO" id="GO:0097367">
    <property type="term" value="F:carbohydrate derivative binding"/>
    <property type="evidence" value="ECO:0007669"/>
    <property type="project" value="InterPro"/>
</dbReference>
<comment type="miscellaneous">
    <text evidence="9">The reaction produces a racemic mixture of D-glycero-alpha-D-manno-heptose 7-phosphate and D-glycero-beta-D-manno-heptose 7-phosphate.</text>
</comment>
<dbReference type="SUPFAM" id="SSF53697">
    <property type="entry name" value="SIS domain"/>
    <property type="match status" value="1"/>
</dbReference>
<dbReference type="InterPro" id="IPR001347">
    <property type="entry name" value="SIS_dom"/>
</dbReference>
<dbReference type="InterPro" id="IPR046348">
    <property type="entry name" value="SIS_dom_sf"/>
</dbReference>
<dbReference type="RefSeq" id="WP_243119893.1">
    <property type="nucleotide sequence ID" value="NZ_QFFZ01000045.1"/>
</dbReference>
<feature type="binding site" evidence="9">
    <location>
        <position position="174"/>
    </location>
    <ligand>
        <name>Zn(2+)</name>
        <dbReference type="ChEBI" id="CHEBI:29105"/>
    </ligand>
</feature>
<dbReference type="GO" id="GO:0005975">
    <property type="term" value="P:carbohydrate metabolic process"/>
    <property type="evidence" value="ECO:0007669"/>
    <property type="project" value="UniProtKB-UniRule"/>
</dbReference>
<comment type="similarity">
    <text evidence="3 9">Belongs to the SIS family. GmhA subfamily.</text>
</comment>
<dbReference type="PANTHER" id="PTHR30390:SF6">
    <property type="entry name" value="DNAA INITIATOR-ASSOCIATING PROTEIN DIAA"/>
    <property type="match status" value="1"/>
</dbReference>
<evidence type="ECO:0000256" key="6">
    <source>
        <dbReference type="ARBA" id="ARBA00022833"/>
    </source>
</evidence>
<comment type="subcellular location">
    <subcellularLocation>
        <location evidence="2 9">Cytoplasm</location>
    </subcellularLocation>
</comment>
<dbReference type="UniPathway" id="UPA00041">
    <property type="reaction ID" value="UER00436"/>
</dbReference>
<evidence type="ECO:0000256" key="5">
    <source>
        <dbReference type="ARBA" id="ARBA00022723"/>
    </source>
</evidence>
<keyword evidence="6 9" id="KW-0862">Zinc</keyword>
<dbReference type="InterPro" id="IPR035461">
    <property type="entry name" value="GmhA/DiaA"/>
</dbReference>
<proteinExistence type="inferred from homology"/>
<sequence>MVKNEMLSKIRREIEDSLSTKKMSLESMPIKIYQAVSLICSVISAGNKVMFCGNGGSAAEAQHLATELVSKFRLDRRGLAAVALTDNNSLLTAIANDYNSQYIFARQIEAIGKTGDVLVAISTSGNSKNVLEAINTSKHMGIHTIGLTGKGGGLMAGIVDCLLDVPSDDTPRIQETHIMIGHIICGLVEELCAA</sequence>
<protein>
    <recommendedName>
        <fullName evidence="9">Phosphoheptose isomerase</fullName>
        <ecNumber evidence="9">5.3.1.28</ecNumber>
    </recommendedName>
    <alternativeName>
        <fullName evidence="9">Sedoheptulose 7-phosphate isomerase</fullName>
    </alternativeName>
</protein>
<comment type="catalytic activity">
    <reaction evidence="1 9">
        <text>2 D-sedoheptulose 7-phosphate = D-glycero-alpha-D-manno-heptose 7-phosphate + D-glycero-beta-D-manno-heptose 7-phosphate</text>
        <dbReference type="Rhea" id="RHEA:27489"/>
        <dbReference type="ChEBI" id="CHEBI:57483"/>
        <dbReference type="ChEBI" id="CHEBI:60203"/>
        <dbReference type="ChEBI" id="CHEBI:60204"/>
        <dbReference type="EC" id="5.3.1.28"/>
    </reaction>
</comment>
<reference evidence="11 12" key="1">
    <citation type="journal article" date="2018" name="Environ. Microbiol.">
        <title>Novel energy conservation strategies and behaviour of Pelotomaculum schinkii driving syntrophic propionate catabolism.</title>
        <authorList>
            <person name="Hidalgo-Ahumada C.A.P."/>
            <person name="Nobu M.K."/>
            <person name="Narihiro T."/>
            <person name="Tamaki H."/>
            <person name="Liu W.T."/>
            <person name="Kamagata Y."/>
            <person name="Stams A.J.M."/>
            <person name="Imachi H."/>
            <person name="Sousa D.Z."/>
        </authorList>
    </citation>
    <scope>NUCLEOTIDE SEQUENCE [LARGE SCALE GENOMIC DNA]</scope>
    <source>
        <strain evidence="11 12">MGP</strain>
    </source>
</reference>
<comment type="cofactor">
    <cofactor evidence="9">
        <name>Zn(2+)</name>
        <dbReference type="ChEBI" id="CHEBI:29105"/>
    </cofactor>
    <text evidence="9">Binds 1 zinc ion per subunit.</text>
</comment>
<comment type="pathway">
    <text evidence="9">Carbohydrate biosynthesis; D-glycero-D-manno-heptose 7-phosphate biosynthesis; D-glycero-alpha-D-manno-heptose 7-phosphate and D-glycero-beta-D-manno-heptose 7-phosphate from sedoheptulose 7-phosphate: step 1/1.</text>
</comment>
<dbReference type="InterPro" id="IPR004515">
    <property type="entry name" value="Phosphoheptose_Isoase"/>
</dbReference>
<dbReference type="GO" id="GO:2001061">
    <property type="term" value="P:D-glycero-D-manno-heptose 7-phosphate biosynthetic process"/>
    <property type="evidence" value="ECO:0007669"/>
    <property type="project" value="UniProtKB-UniPathway"/>
</dbReference>
<feature type="binding site" evidence="9">
    <location>
        <begin position="54"/>
        <end position="56"/>
    </location>
    <ligand>
        <name>substrate</name>
    </ligand>
</feature>
<dbReference type="GO" id="GO:0008968">
    <property type="term" value="F:D-sedoheptulose 7-phosphate isomerase activity"/>
    <property type="evidence" value="ECO:0007669"/>
    <property type="project" value="UniProtKB-UniRule"/>
</dbReference>
<feature type="binding site" evidence="9">
    <location>
        <position position="67"/>
    </location>
    <ligand>
        <name>Zn(2+)</name>
        <dbReference type="ChEBI" id="CHEBI:29105"/>
    </ligand>
</feature>
<dbReference type="EC" id="5.3.1.28" evidence="9"/>
<evidence type="ECO:0000256" key="3">
    <source>
        <dbReference type="ARBA" id="ARBA00009894"/>
    </source>
</evidence>
<feature type="binding site" evidence="9">
    <location>
        <position position="127"/>
    </location>
    <ligand>
        <name>substrate</name>
    </ligand>
</feature>
<dbReference type="GO" id="GO:0005737">
    <property type="term" value="C:cytoplasm"/>
    <property type="evidence" value="ECO:0007669"/>
    <property type="project" value="UniProtKB-SubCell"/>
</dbReference>